<name>A0A2B4S4I8_STYPI</name>
<sequence>MVGKGGPIIFYELEQGTVRVNLGKLCLREDVVQKASELGPSANGTVAILKNRIATQVKKIEAEYQERGLSPTAINFWNTSGDESQFEALHVVDPNMIYEAYYCSLAPSIAVYKDGLVYSDPQSHRILHWIRNEERVKVFAVTGAKGTRDGLAQHAEFTNLLDFVWNLTMSRIYVMPEPTVSRLRDLLAPMGYTWTNLLSCMTLDVENCHSVDHQKSPLCTALEYARNFGNAVKESVKQTTNWAVFYNTNPKSWYPVPDPAAAFIEISLAPQLPPGVVSAQDAQLMREWAHTFGAAVR</sequence>
<proteinExistence type="predicted"/>
<evidence type="ECO:0000313" key="2">
    <source>
        <dbReference type="Proteomes" id="UP000225706"/>
    </source>
</evidence>
<accession>A0A2B4S4I8</accession>
<gene>
    <name evidence="1" type="ORF">AWC38_SpisGene11078</name>
</gene>
<evidence type="ECO:0000313" key="1">
    <source>
        <dbReference type="EMBL" id="PFX24316.1"/>
    </source>
</evidence>
<organism evidence="1 2">
    <name type="scientific">Stylophora pistillata</name>
    <name type="common">Smooth cauliflower coral</name>
    <dbReference type="NCBI Taxonomy" id="50429"/>
    <lineage>
        <taxon>Eukaryota</taxon>
        <taxon>Metazoa</taxon>
        <taxon>Cnidaria</taxon>
        <taxon>Anthozoa</taxon>
        <taxon>Hexacorallia</taxon>
        <taxon>Scleractinia</taxon>
        <taxon>Astrocoeniina</taxon>
        <taxon>Pocilloporidae</taxon>
        <taxon>Stylophora</taxon>
    </lineage>
</organism>
<keyword evidence="2" id="KW-1185">Reference proteome</keyword>
<dbReference type="EMBL" id="LSMT01000180">
    <property type="protein sequence ID" value="PFX24316.1"/>
    <property type="molecule type" value="Genomic_DNA"/>
</dbReference>
<comment type="caution">
    <text evidence="1">The sequence shown here is derived from an EMBL/GenBank/DDBJ whole genome shotgun (WGS) entry which is preliminary data.</text>
</comment>
<dbReference type="AlphaFoldDB" id="A0A2B4S4I8"/>
<protein>
    <submittedName>
        <fullName evidence="1">Uncharacterized protein</fullName>
    </submittedName>
</protein>
<dbReference type="Proteomes" id="UP000225706">
    <property type="component" value="Unassembled WGS sequence"/>
</dbReference>
<reference evidence="2" key="1">
    <citation type="journal article" date="2017" name="bioRxiv">
        <title>Comparative analysis of the genomes of Stylophora pistillata and Acropora digitifera provides evidence for extensive differences between species of corals.</title>
        <authorList>
            <person name="Voolstra C.R."/>
            <person name="Li Y."/>
            <person name="Liew Y.J."/>
            <person name="Baumgarten S."/>
            <person name="Zoccola D."/>
            <person name="Flot J.-F."/>
            <person name="Tambutte S."/>
            <person name="Allemand D."/>
            <person name="Aranda M."/>
        </authorList>
    </citation>
    <scope>NUCLEOTIDE SEQUENCE [LARGE SCALE GENOMIC DNA]</scope>
</reference>